<evidence type="ECO:0000313" key="4">
    <source>
        <dbReference type="EMBL" id="MFC7280257.1"/>
    </source>
</evidence>
<reference evidence="5" key="1">
    <citation type="journal article" date="2019" name="Int. J. Syst. Evol. Microbiol.">
        <title>The Global Catalogue of Microorganisms (GCM) 10K type strain sequencing project: providing services to taxonomists for standard genome sequencing and annotation.</title>
        <authorList>
            <consortium name="The Broad Institute Genomics Platform"/>
            <consortium name="The Broad Institute Genome Sequencing Center for Infectious Disease"/>
            <person name="Wu L."/>
            <person name="Ma J."/>
        </authorList>
    </citation>
    <scope>NUCLEOTIDE SEQUENCE [LARGE SCALE GENOMIC DNA]</scope>
    <source>
        <strain evidence="5">XZYJT-10</strain>
    </source>
</reference>
<sequence length="413" mass="43965">MPDVPSIVELLERLVALEKAVAERDARIAVLEAENAELRRRLGQSPRNSNVPPSAQGLDKPAPKSLRGRSGRRSGGQDGHPGRTLRQVEIPDETVVHEPVACGGCGSGLAGAPVAAVTRRQVFEIPPVAARITEHQLIARRCVCAAVTCADAPTGVDAPVQYGPRLAAIVVYLLVAQFGAQKRVAQTVSDLFGVPISQGSVAALTARAARRLEGDFLTAIRAALTAAPLVHFDETGFRVAGRLHWVHSASTGKYSLFYVHPKRGRDAIDAGGVLPAFTGIAVHDAWAPYDCYPQATHALCCAHLLRELIAAGELDPAATWAAQGIDALLALKKAADTAVAAGLDHIDPDILAAGVASFRHAALVGIKYHTGQNTPIGKKLAALARRMRERIDDYLRFAHDPHHCPFDNNPAER</sequence>
<dbReference type="Pfam" id="PF03050">
    <property type="entry name" value="DDE_Tnp_IS66"/>
    <property type="match status" value="1"/>
</dbReference>
<dbReference type="PANTHER" id="PTHR33678:SF1">
    <property type="entry name" value="BLL1576 PROTEIN"/>
    <property type="match status" value="1"/>
</dbReference>
<evidence type="ECO:0000259" key="3">
    <source>
        <dbReference type="Pfam" id="PF20042"/>
    </source>
</evidence>
<dbReference type="InterPro" id="IPR004291">
    <property type="entry name" value="Transposase_IS66_central"/>
</dbReference>
<comment type="caution">
    <text evidence="4">The sequence shown here is derived from an EMBL/GenBank/DDBJ whole genome shotgun (WGS) entry which is preliminary data.</text>
</comment>
<dbReference type="Pfam" id="PF20042">
    <property type="entry name" value="DUF6444"/>
    <property type="match status" value="1"/>
</dbReference>
<dbReference type="InterPro" id="IPR045618">
    <property type="entry name" value="DUF6444"/>
</dbReference>
<accession>A0ABW2I5S2</accession>
<evidence type="ECO:0000259" key="2">
    <source>
        <dbReference type="Pfam" id="PF03050"/>
    </source>
</evidence>
<feature type="non-terminal residue" evidence="4">
    <location>
        <position position="413"/>
    </location>
</feature>
<gene>
    <name evidence="4" type="ORF">ACFQS1_40430</name>
</gene>
<protein>
    <submittedName>
        <fullName evidence="4">IS66 family transposase</fullName>
    </submittedName>
</protein>
<name>A0ABW2I5S2_9ACTN</name>
<dbReference type="RefSeq" id="WP_378978374.1">
    <property type="nucleotide sequence ID" value="NZ_JBHTBJ010000114.1"/>
</dbReference>
<dbReference type="EMBL" id="JBHTBJ010000114">
    <property type="protein sequence ID" value="MFC7280257.1"/>
    <property type="molecule type" value="Genomic_DNA"/>
</dbReference>
<dbReference type="Proteomes" id="UP001596548">
    <property type="component" value="Unassembled WGS sequence"/>
</dbReference>
<evidence type="ECO:0000256" key="1">
    <source>
        <dbReference type="SAM" id="MobiDB-lite"/>
    </source>
</evidence>
<organism evidence="4 5">
    <name type="scientific">Paractinoplanes rhizophilus</name>
    <dbReference type="NCBI Taxonomy" id="1416877"/>
    <lineage>
        <taxon>Bacteria</taxon>
        <taxon>Bacillati</taxon>
        <taxon>Actinomycetota</taxon>
        <taxon>Actinomycetes</taxon>
        <taxon>Micromonosporales</taxon>
        <taxon>Micromonosporaceae</taxon>
        <taxon>Paractinoplanes</taxon>
    </lineage>
</organism>
<keyword evidence="5" id="KW-1185">Reference proteome</keyword>
<feature type="domain" description="Transposase IS66 central" evidence="2">
    <location>
        <begin position="160"/>
        <end position="413"/>
    </location>
</feature>
<dbReference type="NCBIfam" id="NF033517">
    <property type="entry name" value="transpos_IS66"/>
    <property type="match status" value="1"/>
</dbReference>
<evidence type="ECO:0000313" key="5">
    <source>
        <dbReference type="Proteomes" id="UP001596548"/>
    </source>
</evidence>
<feature type="region of interest" description="Disordered" evidence="1">
    <location>
        <begin position="40"/>
        <end position="89"/>
    </location>
</feature>
<feature type="domain" description="DUF6444" evidence="3">
    <location>
        <begin position="24"/>
        <end position="84"/>
    </location>
</feature>
<proteinExistence type="predicted"/>
<dbReference type="InterPro" id="IPR052344">
    <property type="entry name" value="Transposase-related"/>
</dbReference>
<dbReference type="PANTHER" id="PTHR33678">
    <property type="entry name" value="BLL1576 PROTEIN"/>
    <property type="match status" value="1"/>
</dbReference>